<gene>
    <name evidence="1" type="ORF">PMAYCL1PPCAC_22078</name>
</gene>
<evidence type="ECO:0000313" key="2">
    <source>
        <dbReference type="Proteomes" id="UP001328107"/>
    </source>
</evidence>
<dbReference type="AlphaFoldDB" id="A0AAN5I4G8"/>
<comment type="caution">
    <text evidence="1">The sequence shown here is derived from an EMBL/GenBank/DDBJ whole genome shotgun (WGS) entry which is preliminary data.</text>
</comment>
<feature type="non-terminal residue" evidence="1">
    <location>
        <position position="1"/>
    </location>
</feature>
<protein>
    <submittedName>
        <fullName evidence="1">Uncharacterized protein</fullName>
    </submittedName>
</protein>
<organism evidence="1 2">
    <name type="scientific">Pristionchus mayeri</name>
    <dbReference type="NCBI Taxonomy" id="1317129"/>
    <lineage>
        <taxon>Eukaryota</taxon>
        <taxon>Metazoa</taxon>
        <taxon>Ecdysozoa</taxon>
        <taxon>Nematoda</taxon>
        <taxon>Chromadorea</taxon>
        <taxon>Rhabditida</taxon>
        <taxon>Rhabditina</taxon>
        <taxon>Diplogasteromorpha</taxon>
        <taxon>Diplogasteroidea</taxon>
        <taxon>Neodiplogasteridae</taxon>
        <taxon>Pristionchus</taxon>
    </lineage>
</organism>
<proteinExistence type="predicted"/>
<evidence type="ECO:0000313" key="1">
    <source>
        <dbReference type="EMBL" id="GMR51883.1"/>
    </source>
</evidence>
<accession>A0AAN5I4G8</accession>
<sequence length="153" mass="17270">VASHNSFLYNVNLINNCADTIEVLQSVTDHGKPSSNNSWTLKKNTNLKISNDNIAEKMYNYTVQGTTASFVSPDMHWASSSFIKYSMIVDPDAPNKMNLMVVPKLHGLTMLTYQQGTIEPIYLGGSILMTKHLYSYDAYSPCLTDFDFFYCKQ</sequence>
<reference evidence="2" key="1">
    <citation type="submission" date="2022-10" db="EMBL/GenBank/DDBJ databases">
        <title>Genome assembly of Pristionchus species.</title>
        <authorList>
            <person name="Yoshida K."/>
            <person name="Sommer R.J."/>
        </authorList>
    </citation>
    <scope>NUCLEOTIDE SEQUENCE [LARGE SCALE GENOMIC DNA]</scope>
    <source>
        <strain evidence="2">RS5460</strain>
    </source>
</reference>
<keyword evidence="2" id="KW-1185">Reference proteome</keyword>
<dbReference type="EMBL" id="BTRK01000005">
    <property type="protein sequence ID" value="GMR51883.1"/>
    <property type="molecule type" value="Genomic_DNA"/>
</dbReference>
<name>A0AAN5I4G8_9BILA</name>
<dbReference type="Proteomes" id="UP001328107">
    <property type="component" value="Unassembled WGS sequence"/>
</dbReference>